<feature type="signal peptide" evidence="1">
    <location>
        <begin position="1"/>
        <end position="21"/>
    </location>
</feature>
<sequence>MAKLQLAFNFVLLSTFLPVGAKSALMHRMEDMNTNDLPWSQILSEYEGRMTMKPPTSKLRSRSCYFTPIQCLLIASNERMNKHVQTMKPPTSKLRSRSCYFTPIQCLLIASNERMNKHVQAGRVQYARQNAGKPLFPWLSRHWLSVF</sequence>
<evidence type="ECO:0000313" key="3">
    <source>
        <dbReference type="Proteomes" id="UP000031036"/>
    </source>
</evidence>
<keyword evidence="1" id="KW-0732">Signal</keyword>
<comment type="caution">
    <text evidence="2">The sequence shown here is derived from an EMBL/GenBank/DDBJ whole genome shotgun (WGS) entry which is preliminary data.</text>
</comment>
<dbReference type="AlphaFoldDB" id="A0A0B2VJE5"/>
<feature type="chain" id="PRO_5002096183" evidence="1">
    <location>
        <begin position="22"/>
        <end position="147"/>
    </location>
</feature>
<dbReference type="EMBL" id="JPKZ01001511">
    <property type="protein sequence ID" value="KHN81519.1"/>
    <property type="molecule type" value="Genomic_DNA"/>
</dbReference>
<accession>A0A0B2VJE5</accession>
<keyword evidence="3" id="KW-1185">Reference proteome</keyword>
<evidence type="ECO:0000313" key="2">
    <source>
        <dbReference type="EMBL" id="KHN81519.1"/>
    </source>
</evidence>
<gene>
    <name evidence="2" type="ORF">Tcan_16058</name>
</gene>
<dbReference type="Proteomes" id="UP000031036">
    <property type="component" value="Unassembled WGS sequence"/>
</dbReference>
<reference evidence="2 3" key="1">
    <citation type="submission" date="2014-11" db="EMBL/GenBank/DDBJ databases">
        <title>Genetic blueprint of the zoonotic pathogen Toxocara canis.</title>
        <authorList>
            <person name="Zhu X.-Q."/>
            <person name="Korhonen P.K."/>
            <person name="Cai H."/>
            <person name="Young N.D."/>
            <person name="Nejsum P."/>
            <person name="von Samson-Himmelstjerna G."/>
            <person name="Boag P.R."/>
            <person name="Tan P."/>
            <person name="Li Q."/>
            <person name="Min J."/>
            <person name="Yang Y."/>
            <person name="Wang X."/>
            <person name="Fang X."/>
            <person name="Hall R.S."/>
            <person name="Hofmann A."/>
            <person name="Sternberg P.W."/>
            <person name="Jex A.R."/>
            <person name="Gasser R.B."/>
        </authorList>
    </citation>
    <scope>NUCLEOTIDE SEQUENCE [LARGE SCALE GENOMIC DNA]</scope>
    <source>
        <strain evidence="2">PN_DK_2014</strain>
    </source>
</reference>
<organism evidence="2 3">
    <name type="scientific">Toxocara canis</name>
    <name type="common">Canine roundworm</name>
    <dbReference type="NCBI Taxonomy" id="6265"/>
    <lineage>
        <taxon>Eukaryota</taxon>
        <taxon>Metazoa</taxon>
        <taxon>Ecdysozoa</taxon>
        <taxon>Nematoda</taxon>
        <taxon>Chromadorea</taxon>
        <taxon>Rhabditida</taxon>
        <taxon>Spirurina</taxon>
        <taxon>Ascaridomorpha</taxon>
        <taxon>Ascaridoidea</taxon>
        <taxon>Toxocaridae</taxon>
        <taxon>Toxocara</taxon>
    </lineage>
</organism>
<proteinExistence type="predicted"/>
<evidence type="ECO:0000256" key="1">
    <source>
        <dbReference type="SAM" id="SignalP"/>
    </source>
</evidence>
<protein>
    <submittedName>
        <fullName evidence="2">Uncharacterized protein</fullName>
    </submittedName>
</protein>
<name>A0A0B2VJE5_TOXCA</name>